<sequence>MKCSIIIPYSAQSDRTIRLFDSLEKQDFDESEYELIFVNCGDNNELEKYISEHGTKVRTICLNAPDGKAGQARNIGLEKAEGELVIFLNGDEIAAENFVSGHYNGYKQAGKPVMQFGLTKQVFEENDRFYYEIKELIGNGIRYWLTEPERYGLDKQKNYYYIKDIRLDMLEPYSYDFDKVKYKMIFTKTSNLSIPMECIKRWGGFEESYRGEEVDDWEFGYRMMKNNVDIVYNPQVAVFHLYEKERYDSRRFNEWKNNLDSMLKKYNDSFLNKLSEFTSYFDPESKYEPNRNVWLDTYKHLEMGAR</sequence>
<protein>
    <submittedName>
        <fullName evidence="2">Glycosyltransferase, GT2 family</fullName>
    </submittedName>
</protein>
<dbReference type="EMBL" id="FPIP01000011">
    <property type="protein sequence ID" value="SFW52097.1"/>
    <property type="molecule type" value="Genomic_DNA"/>
</dbReference>
<dbReference type="Proteomes" id="UP000183461">
    <property type="component" value="Unassembled WGS sequence"/>
</dbReference>
<dbReference type="InterPro" id="IPR029044">
    <property type="entry name" value="Nucleotide-diphossugar_trans"/>
</dbReference>
<dbReference type="Pfam" id="PF00535">
    <property type="entry name" value="Glycos_transf_2"/>
    <property type="match status" value="1"/>
</dbReference>
<name>A0A1K1PX88_RUMFL</name>
<feature type="domain" description="Glycosyltransferase 2-like" evidence="1">
    <location>
        <begin position="4"/>
        <end position="116"/>
    </location>
</feature>
<proteinExistence type="predicted"/>
<accession>A0A1K1PX88</accession>
<gene>
    <name evidence="2" type="ORF">SAMN02910280_0222</name>
</gene>
<dbReference type="PANTHER" id="PTHR43685:SF2">
    <property type="entry name" value="GLYCOSYLTRANSFERASE 2-LIKE DOMAIN-CONTAINING PROTEIN"/>
    <property type="match status" value="1"/>
</dbReference>
<evidence type="ECO:0000313" key="2">
    <source>
        <dbReference type="EMBL" id="SFW52097.1"/>
    </source>
</evidence>
<dbReference type="InterPro" id="IPR050834">
    <property type="entry name" value="Glycosyltransf_2"/>
</dbReference>
<evidence type="ECO:0000313" key="3">
    <source>
        <dbReference type="Proteomes" id="UP000183461"/>
    </source>
</evidence>
<evidence type="ECO:0000259" key="1">
    <source>
        <dbReference type="Pfam" id="PF00535"/>
    </source>
</evidence>
<dbReference type="RefSeq" id="WP_072301271.1">
    <property type="nucleotide sequence ID" value="NZ_FPIP01000011.1"/>
</dbReference>
<dbReference type="Gene3D" id="3.90.550.10">
    <property type="entry name" value="Spore Coat Polysaccharide Biosynthesis Protein SpsA, Chain A"/>
    <property type="match status" value="1"/>
</dbReference>
<organism evidence="2 3">
    <name type="scientific">Ruminococcus flavefaciens</name>
    <dbReference type="NCBI Taxonomy" id="1265"/>
    <lineage>
        <taxon>Bacteria</taxon>
        <taxon>Bacillati</taxon>
        <taxon>Bacillota</taxon>
        <taxon>Clostridia</taxon>
        <taxon>Eubacteriales</taxon>
        <taxon>Oscillospiraceae</taxon>
        <taxon>Ruminococcus</taxon>
    </lineage>
</organism>
<dbReference type="GO" id="GO:0016740">
    <property type="term" value="F:transferase activity"/>
    <property type="evidence" value="ECO:0007669"/>
    <property type="project" value="UniProtKB-KW"/>
</dbReference>
<keyword evidence="2" id="KW-0808">Transferase</keyword>
<dbReference type="PANTHER" id="PTHR43685">
    <property type="entry name" value="GLYCOSYLTRANSFERASE"/>
    <property type="match status" value="1"/>
</dbReference>
<dbReference type="AlphaFoldDB" id="A0A1K1PX88"/>
<dbReference type="InterPro" id="IPR001173">
    <property type="entry name" value="Glyco_trans_2-like"/>
</dbReference>
<reference evidence="3" key="1">
    <citation type="submission" date="2016-11" db="EMBL/GenBank/DDBJ databases">
        <authorList>
            <person name="Varghese N."/>
            <person name="Submissions S."/>
        </authorList>
    </citation>
    <scope>NUCLEOTIDE SEQUENCE [LARGE SCALE GENOMIC DNA]</scope>
    <source>
        <strain evidence="3">YL228</strain>
    </source>
</reference>
<dbReference type="SUPFAM" id="SSF53448">
    <property type="entry name" value="Nucleotide-diphospho-sugar transferases"/>
    <property type="match status" value="1"/>
</dbReference>